<evidence type="ECO:0000313" key="1">
    <source>
        <dbReference type="EMBL" id="JAD62073.1"/>
    </source>
</evidence>
<sequence length="30" mass="3308">MAARSPALHQAIFAAAYAAASRHPRTPRMW</sequence>
<reference evidence="1" key="1">
    <citation type="submission" date="2014-09" db="EMBL/GenBank/DDBJ databases">
        <authorList>
            <person name="Magalhaes I.L.F."/>
            <person name="Oliveira U."/>
            <person name="Santos F.R."/>
            <person name="Vidigal T.H.D.A."/>
            <person name="Brescovit A.D."/>
            <person name="Santos A.J."/>
        </authorList>
    </citation>
    <scope>NUCLEOTIDE SEQUENCE</scope>
    <source>
        <tissue evidence="1">Shoot tissue taken approximately 20 cm above the soil surface</tissue>
    </source>
</reference>
<reference evidence="1" key="2">
    <citation type="journal article" date="2015" name="Data Brief">
        <title>Shoot transcriptome of the giant reed, Arundo donax.</title>
        <authorList>
            <person name="Barrero R.A."/>
            <person name="Guerrero F.D."/>
            <person name="Moolhuijzen P."/>
            <person name="Goolsby J.A."/>
            <person name="Tidwell J."/>
            <person name="Bellgard S.E."/>
            <person name="Bellgard M.I."/>
        </authorList>
    </citation>
    <scope>NUCLEOTIDE SEQUENCE</scope>
    <source>
        <tissue evidence="1">Shoot tissue taken approximately 20 cm above the soil surface</tissue>
    </source>
</reference>
<dbReference type="AlphaFoldDB" id="A0A0A9BIW2"/>
<organism evidence="1">
    <name type="scientific">Arundo donax</name>
    <name type="common">Giant reed</name>
    <name type="synonym">Donax arundinaceus</name>
    <dbReference type="NCBI Taxonomy" id="35708"/>
    <lineage>
        <taxon>Eukaryota</taxon>
        <taxon>Viridiplantae</taxon>
        <taxon>Streptophyta</taxon>
        <taxon>Embryophyta</taxon>
        <taxon>Tracheophyta</taxon>
        <taxon>Spermatophyta</taxon>
        <taxon>Magnoliopsida</taxon>
        <taxon>Liliopsida</taxon>
        <taxon>Poales</taxon>
        <taxon>Poaceae</taxon>
        <taxon>PACMAD clade</taxon>
        <taxon>Arundinoideae</taxon>
        <taxon>Arundineae</taxon>
        <taxon>Arundo</taxon>
    </lineage>
</organism>
<protein>
    <submittedName>
        <fullName evidence="1">Uncharacterized protein</fullName>
    </submittedName>
</protein>
<accession>A0A0A9BIW2</accession>
<dbReference type="EMBL" id="GBRH01235822">
    <property type="protein sequence ID" value="JAD62073.1"/>
    <property type="molecule type" value="Transcribed_RNA"/>
</dbReference>
<proteinExistence type="predicted"/>
<name>A0A0A9BIW2_ARUDO</name>